<comment type="caution">
    <text evidence="2">The sequence shown here is derived from an EMBL/GenBank/DDBJ whole genome shotgun (WGS) entry which is preliminary data.</text>
</comment>
<proteinExistence type="predicted"/>
<feature type="compositionally biased region" description="Low complexity" evidence="1">
    <location>
        <begin position="228"/>
        <end position="239"/>
    </location>
</feature>
<dbReference type="EMBL" id="JAQQPM010000007">
    <property type="protein sequence ID" value="KAK2073753.1"/>
    <property type="molecule type" value="Genomic_DNA"/>
</dbReference>
<evidence type="ECO:0000313" key="3">
    <source>
        <dbReference type="Proteomes" id="UP001217918"/>
    </source>
</evidence>
<organism evidence="2 3">
    <name type="scientific">Phyllachora maydis</name>
    <dbReference type="NCBI Taxonomy" id="1825666"/>
    <lineage>
        <taxon>Eukaryota</taxon>
        <taxon>Fungi</taxon>
        <taxon>Dikarya</taxon>
        <taxon>Ascomycota</taxon>
        <taxon>Pezizomycotina</taxon>
        <taxon>Sordariomycetes</taxon>
        <taxon>Sordariomycetidae</taxon>
        <taxon>Phyllachorales</taxon>
        <taxon>Phyllachoraceae</taxon>
        <taxon>Phyllachora</taxon>
    </lineage>
</organism>
<dbReference type="AlphaFoldDB" id="A0AAD9IAA0"/>
<feature type="region of interest" description="Disordered" evidence="1">
    <location>
        <begin position="95"/>
        <end position="128"/>
    </location>
</feature>
<evidence type="ECO:0000313" key="2">
    <source>
        <dbReference type="EMBL" id="KAK2073753.1"/>
    </source>
</evidence>
<evidence type="ECO:0000256" key="1">
    <source>
        <dbReference type="SAM" id="MobiDB-lite"/>
    </source>
</evidence>
<feature type="region of interest" description="Disordered" evidence="1">
    <location>
        <begin position="206"/>
        <end position="264"/>
    </location>
</feature>
<gene>
    <name evidence="2" type="ORF">P8C59_008004</name>
</gene>
<dbReference type="Proteomes" id="UP001217918">
    <property type="component" value="Unassembled WGS sequence"/>
</dbReference>
<feature type="region of interest" description="Disordered" evidence="1">
    <location>
        <begin position="1"/>
        <end position="66"/>
    </location>
</feature>
<sequence>MHPSPAPSACETPPSKAEGEAPPHMSECAAHATAEDAGLPGPSGTHLHPGSSPTSPPVRKDTDSSMATAATMATLASLATEHSVAVAVATVDSSPTYHHHHPPAVFSVKDGGDVNKGGARGTRRRTGPLSALQRERAALIRKLGACPDCRRRRVACHPNHHNMTWEDAAAKYRSHSPNSMQDMSPLAGRPLSPAAHYSATKSLFAHEPDDMDSTPTHPHPHPQPIRPAATAAAAAAAAAPISDPRIRTPLPSAPRLEKTGSAASASGLPCFDSVKTDLLQSTASRIVASQHRSPYTAADVLALHWAEDEDVGVRPAIDELATVLGQQYHYAFETRSIPSSTDGCRNSSRWLSRAITEFIDRRDQRDVLKVVYYNGHTFLDANREMVLASPKTADAAFAIRWSGIQQILETASSDTLIIMDAAYYASSKLVRQQGVLELMAARAGDDAAHVLERNLFTRALAHELHARANQRFASPLSAAELHAKLLTLYPSMVPDRSPAQQVVVSFPSPLHIQLSGKARLPSILLAPVPQGAGAGAYGLESPPSAGSSGAGATLGFTFRLADESINVDSWIDWLRMMPEGIREVKVDGFYRNTFR</sequence>
<reference evidence="2" key="1">
    <citation type="journal article" date="2023" name="Mol. Plant Microbe Interact.">
        <title>Elucidating the Obligate Nature and Biological Capacity of an Invasive Fungal Corn Pathogen.</title>
        <authorList>
            <person name="MacCready J.S."/>
            <person name="Roggenkamp E.M."/>
            <person name="Gdanetz K."/>
            <person name="Chilvers M.I."/>
        </authorList>
    </citation>
    <scope>NUCLEOTIDE SEQUENCE</scope>
    <source>
        <strain evidence="2">PM02</strain>
    </source>
</reference>
<keyword evidence="3" id="KW-1185">Reference proteome</keyword>
<accession>A0AAD9IAA0</accession>
<name>A0AAD9IAA0_9PEZI</name>
<protein>
    <submittedName>
        <fullName evidence="2">Uncharacterized protein</fullName>
    </submittedName>
</protein>